<organism evidence="1 2">
    <name type="scientific">Octopus vulgaris</name>
    <name type="common">Common octopus</name>
    <dbReference type="NCBI Taxonomy" id="6645"/>
    <lineage>
        <taxon>Eukaryota</taxon>
        <taxon>Metazoa</taxon>
        <taxon>Spiralia</taxon>
        <taxon>Lophotrochozoa</taxon>
        <taxon>Mollusca</taxon>
        <taxon>Cephalopoda</taxon>
        <taxon>Coleoidea</taxon>
        <taxon>Octopodiformes</taxon>
        <taxon>Octopoda</taxon>
        <taxon>Incirrata</taxon>
        <taxon>Octopodidae</taxon>
        <taxon>Octopus</taxon>
    </lineage>
</organism>
<proteinExistence type="predicted"/>
<dbReference type="Proteomes" id="UP001162480">
    <property type="component" value="Chromosome 3"/>
</dbReference>
<evidence type="ECO:0000313" key="2">
    <source>
        <dbReference type="Proteomes" id="UP001162480"/>
    </source>
</evidence>
<dbReference type="AlphaFoldDB" id="A0AA36AQD5"/>
<gene>
    <name evidence="1" type="ORF">OCTVUL_1B008742</name>
</gene>
<reference evidence="1" key="1">
    <citation type="submission" date="2023-08" db="EMBL/GenBank/DDBJ databases">
        <authorList>
            <person name="Alioto T."/>
            <person name="Alioto T."/>
            <person name="Gomez Garrido J."/>
        </authorList>
    </citation>
    <scope>NUCLEOTIDE SEQUENCE</scope>
</reference>
<protein>
    <submittedName>
        <fullName evidence="1">Uncharacterized protein</fullName>
    </submittedName>
</protein>
<keyword evidence="2" id="KW-1185">Reference proteome</keyword>
<evidence type="ECO:0000313" key="1">
    <source>
        <dbReference type="EMBL" id="CAI9719307.1"/>
    </source>
</evidence>
<accession>A0AA36AQD5</accession>
<sequence>MLDRQIKFDSRQWTSRRTYDKQPWHTHTHRLHSTHTHHKDSVTDTHTHMYVCRHTQIGKVFLWKTLDSYGTIFVTKPLPPQKEIKKKLISIKNTSSDKLLSIYVCI</sequence>
<name>A0AA36AQD5_OCTVU</name>
<dbReference type="EMBL" id="OX597816">
    <property type="protein sequence ID" value="CAI9719307.1"/>
    <property type="molecule type" value="Genomic_DNA"/>
</dbReference>